<dbReference type="EMBL" id="VSRR010000626">
    <property type="protein sequence ID" value="MPC17862.1"/>
    <property type="molecule type" value="Genomic_DNA"/>
</dbReference>
<gene>
    <name evidence="2" type="ORF">E2C01_010729</name>
</gene>
<evidence type="ECO:0000313" key="3">
    <source>
        <dbReference type="Proteomes" id="UP000324222"/>
    </source>
</evidence>
<dbReference type="Proteomes" id="UP000324222">
    <property type="component" value="Unassembled WGS sequence"/>
</dbReference>
<dbReference type="AlphaFoldDB" id="A0A5B7D9F1"/>
<evidence type="ECO:0000256" key="1">
    <source>
        <dbReference type="SAM" id="MobiDB-lite"/>
    </source>
</evidence>
<evidence type="ECO:0000313" key="2">
    <source>
        <dbReference type="EMBL" id="MPC17862.1"/>
    </source>
</evidence>
<reference evidence="2 3" key="1">
    <citation type="submission" date="2019-05" db="EMBL/GenBank/DDBJ databases">
        <title>Another draft genome of Portunus trituberculatus and its Hox gene families provides insights of decapod evolution.</title>
        <authorList>
            <person name="Jeong J.-H."/>
            <person name="Song I."/>
            <person name="Kim S."/>
            <person name="Choi T."/>
            <person name="Kim D."/>
            <person name="Ryu S."/>
            <person name="Kim W."/>
        </authorList>
    </citation>
    <scope>NUCLEOTIDE SEQUENCE [LARGE SCALE GENOMIC DNA]</scope>
    <source>
        <tissue evidence="2">Muscle</tissue>
    </source>
</reference>
<feature type="region of interest" description="Disordered" evidence="1">
    <location>
        <begin position="1"/>
        <end position="79"/>
    </location>
</feature>
<organism evidence="2 3">
    <name type="scientific">Portunus trituberculatus</name>
    <name type="common">Swimming crab</name>
    <name type="synonym">Neptunus trituberculatus</name>
    <dbReference type="NCBI Taxonomy" id="210409"/>
    <lineage>
        <taxon>Eukaryota</taxon>
        <taxon>Metazoa</taxon>
        <taxon>Ecdysozoa</taxon>
        <taxon>Arthropoda</taxon>
        <taxon>Crustacea</taxon>
        <taxon>Multicrustacea</taxon>
        <taxon>Malacostraca</taxon>
        <taxon>Eumalacostraca</taxon>
        <taxon>Eucarida</taxon>
        <taxon>Decapoda</taxon>
        <taxon>Pleocyemata</taxon>
        <taxon>Brachyura</taxon>
        <taxon>Eubrachyura</taxon>
        <taxon>Portunoidea</taxon>
        <taxon>Portunidae</taxon>
        <taxon>Portuninae</taxon>
        <taxon>Portunus</taxon>
    </lineage>
</organism>
<accession>A0A5B7D9F1</accession>
<feature type="compositionally biased region" description="Basic residues" evidence="1">
    <location>
        <begin position="1"/>
        <end position="19"/>
    </location>
</feature>
<proteinExistence type="predicted"/>
<protein>
    <submittedName>
        <fullName evidence="2">Uncharacterized protein</fullName>
    </submittedName>
</protein>
<comment type="caution">
    <text evidence="2">The sequence shown here is derived from an EMBL/GenBank/DDBJ whole genome shotgun (WGS) entry which is preliminary data.</text>
</comment>
<keyword evidence="3" id="KW-1185">Reference proteome</keyword>
<sequence length="79" mass="8684">MTQNARKKQTNEMHKKHGGKTHEIFRSIGHLGHGRHRDVGVSGRQKRGKQGTVDGDLSVSSTPGPFQQTEDDDALGHLT</sequence>
<name>A0A5B7D9F1_PORTR</name>
<feature type="compositionally biased region" description="Polar residues" evidence="1">
    <location>
        <begin position="58"/>
        <end position="68"/>
    </location>
</feature>